<evidence type="ECO:0000313" key="1">
    <source>
        <dbReference type="Ensembl" id="ENSPCEP00000013803.1"/>
    </source>
</evidence>
<dbReference type="GO" id="GO:0031146">
    <property type="term" value="P:SCF-dependent proteasomal ubiquitin-dependent protein catabolic process"/>
    <property type="evidence" value="ECO:0007669"/>
    <property type="project" value="TreeGrafter"/>
</dbReference>
<dbReference type="GO" id="GO:0019005">
    <property type="term" value="C:SCF ubiquitin ligase complex"/>
    <property type="evidence" value="ECO:0007669"/>
    <property type="project" value="TreeGrafter"/>
</dbReference>
<evidence type="ECO:0008006" key="3">
    <source>
        <dbReference type="Google" id="ProtNLM"/>
    </source>
</evidence>
<evidence type="ECO:0000313" key="2">
    <source>
        <dbReference type="Proteomes" id="UP000694393"/>
    </source>
</evidence>
<protein>
    <recommendedName>
        <fullName evidence="3">Leucine-rich repeat-containing protein 29</fullName>
    </recommendedName>
</protein>
<dbReference type="InterPro" id="IPR032675">
    <property type="entry name" value="LRR_dom_sf"/>
</dbReference>
<dbReference type="SMART" id="SM00367">
    <property type="entry name" value="LRR_CC"/>
    <property type="match status" value="6"/>
</dbReference>
<reference evidence="1" key="2">
    <citation type="submission" date="2025-09" db="UniProtKB">
        <authorList>
            <consortium name="Ensembl"/>
        </authorList>
    </citation>
    <scope>IDENTIFICATION</scope>
</reference>
<proteinExistence type="predicted"/>
<dbReference type="Ensembl" id="ENSPCET00000014311.1">
    <property type="protein sequence ID" value="ENSPCEP00000013803.1"/>
    <property type="gene ID" value="ENSPCEG00000010956.1"/>
</dbReference>
<dbReference type="FunFam" id="3.80.10.10:FF:000647">
    <property type="entry name" value="Leucine-rich repeat-containing 29"/>
    <property type="match status" value="1"/>
</dbReference>
<sequence length="385" mass="42100">MQKSCSGAFLMRLPFSFQVITYILSFLPIADRKEAFLVNHTWYLAAQDSLRQVKPTPPAALIRVVPSLAAIESLARRHVSCVSLTNLDGSTISRDVIQAVSCHLGQHLRSLSLRGSSLTETSFMHLLLACPCLSSLDLSGCNCLFMSGMLLSKPETIDQAQRALANLQELNLSSLRYLSDLSFNRLTGCMSRLARLSLARCHIIFEFDPYHGSSNYNSSALLSFRNLLSFLKEKASSIRALDLSGTSISLQAMRSLVQVEGLHLQEFTLQNCRDLSNEAVSLLCVYQPQLTSLDLTGCSELSDWAVLAVSAGLPALGSLRLGKLQRLTDGGFVRIAELRSLQKLDVSECSRVSGSELVKACSSPELRPNVASLSFAFCSLLQVSL</sequence>
<accession>A0A8C8S195</accession>
<name>A0A8C8S195_9SAUR</name>
<dbReference type="SUPFAM" id="SSF52047">
    <property type="entry name" value="RNI-like"/>
    <property type="match status" value="1"/>
</dbReference>
<dbReference type="InterPro" id="IPR006553">
    <property type="entry name" value="Leu-rich_rpt_Cys-con_subtyp"/>
</dbReference>
<dbReference type="Proteomes" id="UP000694393">
    <property type="component" value="Unplaced"/>
</dbReference>
<organism evidence="1 2">
    <name type="scientific">Pelusios castaneus</name>
    <name type="common">West African mud turtle</name>
    <dbReference type="NCBI Taxonomy" id="367368"/>
    <lineage>
        <taxon>Eukaryota</taxon>
        <taxon>Metazoa</taxon>
        <taxon>Chordata</taxon>
        <taxon>Craniata</taxon>
        <taxon>Vertebrata</taxon>
        <taxon>Euteleostomi</taxon>
        <taxon>Archelosauria</taxon>
        <taxon>Testudinata</taxon>
        <taxon>Testudines</taxon>
        <taxon>Pleurodira</taxon>
        <taxon>Pelomedusidae</taxon>
        <taxon>Pelusios</taxon>
    </lineage>
</organism>
<dbReference type="AlphaFoldDB" id="A0A8C8S195"/>
<reference evidence="1" key="1">
    <citation type="submission" date="2025-08" db="UniProtKB">
        <authorList>
            <consortium name="Ensembl"/>
        </authorList>
    </citation>
    <scope>IDENTIFICATION</scope>
</reference>
<dbReference type="Gene3D" id="3.80.10.10">
    <property type="entry name" value="Ribonuclease Inhibitor"/>
    <property type="match status" value="2"/>
</dbReference>
<keyword evidence="2" id="KW-1185">Reference proteome</keyword>
<dbReference type="PANTHER" id="PTHR13318:SF190">
    <property type="entry name" value="PARTNER OF PAIRED, ISOFORM B"/>
    <property type="match status" value="1"/>
</dbReference>
<dbReference type="PANTHER" id="PTHR13318">
    <property type="entry name" value="PARTNER OF PAIRED, ISOFORM B-RELATED"/>
    <property type="match status" value="1"/>
</dbReference>